<dbReference type="AlphaFoldDB" id="A0A2T7PRY6"/>
<protein>
    <recommendedName>
        <fullName evidence="2">Chitin-binding type-4 domain-containing protein</fullName>
    </recommendedName>
</protein>
<gene>
    <name evidence="3" type="ORF">C0Q70_03160</name>
</gene>
<evidence type="ECO:0000313" key="4">
    <source>
        <dbReference type="Proteomes" id="UP000245119"/>
    </source>
</evidence>
<name>A0A2T7PRY6_POMCA</name>
<feature type="chain" id="PRO_5015545304" description="Chitin-binding type-4 domain-containing protein" evidence="1">
    <location>
        <begin position="21"/>
        <end position="549"/>
    </location>
</feature>
<accession>A0A2T7PRY6</accession>
<comment type="caution">
    <text evidence="3">The sequence shown here is derived from an EMBL/GenBank/DDBJ whole genome shotgun (WGS) entry which is preliminary data.</text>
</comment>
<dbReference type="Proteomes" id="UP000245119">
    <property type="component" value="Linkage Group LG2"/>
</dbReference>
<sequence length="549" mass="59957">MVPLLTMVMLLLAAPNPVRGNGRLMEPPSRSSMWRYGFATPINYNDNTLNCGGFYMQWYVNGGKCGVCGDPWTQKTPRNNEAGGLFGNGIITRTYTESQVIDVTVEITANHNGWFEFRLCPHNDPSTPVTQDCLDQHLLHFTNDSGTSYNIGTDTGFINMKLNLPAGVTCTQCVLQWKWHTGNNYGFDASGSCVGCGQEQEEFYGCSDIAITASDDHTTDPFLYNPSQQQIKSSITPFQTSPEPTQPFSLSLHPQQMTGTITCHAINEWAGVPLLDDYCLNQCSVGSCPLSFCSCSNSSSSESPPPMSPLSTLKTTVNDMLTTLPVTPVRTSYHVSCHAVNGWQGVEHLDLWCNENCLAGQCPQEYCQCVSTDMASESTTSTTPEYTTPDSVISTTTVHLRQCHAVGQWAGQPQLDRWCSEICSRYECDPQICICDVPHSSTNPTEVTCYAINGWSGEPSLDEWCKTNCNKGVCPQEYCACGSLSTSPTINVSLTSSSSKQPSNVSAGVTLQADCHALNAWAGLDALDHWCLQECDLGNCHPSFCFCNP</sequence>
<feature type="domain" description="Chitin-binding type-4" evidence="2">
    <location>
        <begin position="22"/>
        <end position="209"/>
    </location>
</feature>
<feature type="signal peptide" evidence="1">
    <location>
        <begin position="1"/>
        <end position="20"/>
    </location>
</feature>
<dbReference type="EMBL" id="PZQS01000002">
    <property type="protein sequence ID" value="PVD36185.1"/>
    <property type="molecule type" value="Genomic_DNA"/>
</dbReference>
<dbReference type="OrthoDB" id="64893at2759"/>
<dbReference type="Pfam" id="PF03067">
    <property type="entry name" value="LPMO_10"/>
    <property type="match status" value="1"/>
</dbReference>
<reference evidence="3 4" key="1">
    <citation type="submission" date="2018-04" db="EMBL/GenBank/DDBJ databases">
        <title>The genome of golden apple snail Pomacea canaliculata provides insight into stress tolerance and invasive adaptation.</title>
        <authorList>
            <person name="Liu C."/>
            <person name="Liu B."/>
            <person name="Ren Y."/>
            <person name="Zhang Y."/>
            <person name="Wang H."/>
            <person name="Li S."/>
            <person name="Jiang F."/>
            <person name="Yin L."/>
            <person name="Zhang G."/>
            <person name="Qian W."/>
            <person name="Fan W."/>
        </authorList>
    </citation>
    <scope>NUCLEOTIDE SEQUENCE [LARGE SCALE GENOMIC DNA]</scope>
    <source>
        <strain evidence="3">SZHN2017</strain>
        <tissue evidence="3">Muscle</tissue>
    </source>
</reference>
<dbReference type="InterPro" id="IPR004302">
    <property type="entry name" value="Cellulose/chitin-bd_N"/>
</dbReference>
<dbReference type="STRING" id="400727.A0A2T7PRY6"/>
<evidence type="ECO:0000313" key="3">
    <source>
        <dbReference type="EMBL" id="PVD36185.1"/>
    </source>
</evidence>
<keyword evidence="1" id="KW-0732">Signal</keyword>
<organism evidence="3 4">
    <name type="scientific">Pomacea canaliculata</name>
    <name type="common">Golden apple snail</name>
    <dbReference type="NCBI Taxonomy" id="400727"/>
    <lineage>
        <taxon>Eukaryota</taxon>
        <taxon>Metazoa</taxon>
        <taxon>Spiralia</taxon>
        <taxon>Lophotrochozoa</taxon>
        <taxon>Mollusca</taxon>
        <taxon>Gastropoda</taxon>
        <taxon>Caenogastropoda</taxon>
        <taxon>Architaenioglossa</taxon>
        <taxon>Ampullarioidea</taxon>
        <taxon>Ampullariidae</taxon>
        <taxon>Pomacea</taxon>
    </lineage>
</organism>
<proteinExistence type="predicted"/>
<evidence type="ECO:0000259" key="2">
    <source>
        <dbReference type="Pfam" id="PF03067"/>
    </source>
</evidence>
<evidence type="ECO:0000256" key="1">
    <source>
        <dbReference type="SAM" id="SignalP"/>
    </source>
</evidence>
<keyword evidence="4" id="KW-1185">Reference proteome</keyword>
<dbReference type="OMA" id="CHAINEW"/>